<name>A0A1G6NXY1_9ACTN</name>
<dbReference type="PRINTS" id="PR00081">
    <property type="entry name" value="GDHRDH"/>
</dbReference>
<protein>
    <submittedName>
        <fullName evidence="5">SDR family mycofactocin-dependent oxidoreductase</fullName>
    </submittedName>
</protein>
<dbReference type="CDD" id="cd05233">
    <property type="entry name" value="SDR_c"/>
    <property type="match status" value="1"/>
</dbReference>
<dbReference type="InterPro" id="IPR002347">
    <property type="entry name" value="SDR_fam"/>
</dbReference>
<dbReference type="InterPro" id="IPR036291">
    <property type="entry name" value="NAD(P)-bd_dom_sf"/>
</dbReference>
<evidence type="ECO:0000313" key="5">
    <source>
        <dbReference type="EMBL" id="SDC72087.1"/>
    </source>
</evidence>
<dbReference type="SMART" id="SM00822">
    <property type="entry name" value="PKS_KR"/>
    <property type="match status" value="1"/>
</dbReference>
<keyword evidence="6" id="KW-1185">Reference proteome</keyword>
<accession>A0A1G6NXY1</accession>
<dbReference type="InterPro" id="IPR057326">
    <property type="entry name" value="KR_dom"/>
</dbReference>
<dbReference type="InterPro" id="IPR023985">
    <property type="entry name" value="SDR_subfam_1"/>
</dbReference>
<evidence type="ECO:0000256" key="3">
    <source>
        <dbReference type="ARBA" id="ARBA00023027"/>
    </source>
</evidence>
<dbReference type="OrthoDB" id="5173603at2"/>
<dbReference type="NCBIfam" id="NF009467">
    <property type="entry name" value="PRK12826.1-3"/>
    <property type="match status" value="1"/>
</dbReference>
<dbReference type="InterPro" id="IPR020904">
    <property type="entry name" value="Sc_DH/Rdtase_CS"/>
</dbReference>
<dbReference type="Pfam" id="PF13561">
    <property type="entry name" value="adh_short_C2"/>
    <property type="match status" value="1"/>
</dbReference>
<dbReference type="PANTHER" id="PTHR24321:SF8">
    <property type="entry name" value="ESTRADIOL 17-BETA-DEHYDROGENASE 8-RELATED"/>
    <property type="match status" value="1"/>
</dbReference>
<dbReference type="Proteomes" id="UP000199416">
    <property type="component" value="Unassembled WGS sequence"/>
</dbReference>
<dbReference type="PRINTS" id="PR00080">
    <property type="entry name" value="SDRFAMILY"/>
</dbReference>
<dbReference type="Gene3D" id="3.40.50.720">
    <property type="entry name" value="NAD(P)-binding Rossmann-like Domain"/>
    <property type="match status" value="1"/>
</dbReference>
<evidence type="ECO:0000256" key="2">
    <source>
        <dbReference type="ARBA" id="ARBA00023002"/>
    </source>
</evidence>
<evidence type="ECO:0000259" key="4">
    <source>
        <dbReference type="SMART" id="SM00822"/>
    </source>
</evidence>
<feature type="domain" description="Ketoreductase" evidence="4">
    <location>
        <begin position="7"/>
        <end position="201"/>
    </location>
</feature>
<proteinExistence type="inferred from homology"/>
<keyword evidence="3" id="KW-0520">NAD</keyword>
<comment type="similarity">
    <text evidence="1">Belongs to the short-chain dehydrogenases/reductases (SDR) family.</text>
</comment>
<dbReference type="SUPFAM" id="SSF51735">
    <property type="entry name" value="NAD(P)-binding Rossmann-fold domains"/>
    <property type="match status" value="1"/>
</dbReference>
<organism evidence="5 6">
    <name type="scientific">Geodermatophilus telluris</name>
    <dbReference type="NCBI Taxonomy" id="1190417"/>
    <lineage>
        <taxon>Bacteria</taxon>
        <taxon>Bacillati</taxon>
        <taxon>Actinomycetota</taxon>
        <taxon>Actinomycetes</taxon>
        <taxon>Geodermatophilales</taxon>
        <taxon>Geodermatophilaceae</taxon>
        <taxon>Geodermatophilus</taxon>
    </lineage>
</organism>
<dbReference type="EMBL" id="FMZF01000003">
    <property type="protein sequence ID" value="SDC72087.1"/>
    <property type="molecule type" value="Genomic_DNA"/>
</dbReference>
<dbReference type="FunFam" id="3.40.50.720:FF:000084">
    <property type="entry name" value="Short-chain dehydrogenase reductase"/>
    <property type="match status" value="1"/>
</dbReference>
<reference evidence="6" key="1">
    <citation type="submission" date="2016-10" db="EMBL/GenBank/DDBJ databases">
        <authorList>
            <person name="Varghese N."/>
            <person name="Submissions S."/>
        </authorList>
    </citation>
    <scope>NUCLEOTIDE SEQUENCE [LARGE SCALE GENOMIC DNA]</scope>
    <source>
        <strain evidence="6">DSM 45421</strain>
    </source>
</reference>
<dbReference type="PANTHER" id="PTHR24321">
    <property type="entry name" value="DEHYDROGENASES, SHORT CHAIN"/>
    <property type="match status" value="1"/>
</dbReference>
<dbReference type="NCBIfam" id="TIGR03971">
    <property type="entry name" value="SDR_subfam_1"/>
    <property type="match status" value="1"/>
</dbReference>
<dbReference type="RefSeq" id="WP_091365971.1">
    <property type="nucleotide sequence ID" value="NZ_FMZF01000003.1"/>
</dbReference>
<dbReference type="PROSITE" id="PS00061">
    <property type="entry name" value="ADH_SHORT"/>
    <property type="match status" value="1"/>
</dbReference>
<sequence>MSRLQGKVVLVTGAARGQGRAHAVAFAREGADVVAVDIDSDTGGIGSVPYPTARAADLAETAAQVEALDRRIVARTADVRDGAALEAAVAEGLETFGRLDALVANAGVFSQAPFWEMGEQQFRDVLEVNLLGVWRSMKAVAPHMIEQRRGSMVLISSVNGVRGNAGAAHYAASKHGVLGLMRSAALELGPHGVRVNAICPGLVDTPMTNWPGVYDQMAGRPGGTRADFESSALHYGVLGGQGALAPEAVADAAVWLAADGASGVTGQAIPVDAGHLALPGYNPAPVQPAADRP</sequence>
<dbReference type="AlphaFoldDB" id="A0A1G6NXY1"/>
<gene>
    <name evidence="5" type="ORF">SAMN05660690_2270</name>
</gene>
<evidence type="ECO:0000256" key="1">
    <source>
        <dbReference type="ARBA" id="ARBA00006484"/>
    </source>
</evidence>
<dbReference type="STRING" id="1190417.SAMN05660690_2270"/>
<keyword evidence="2" id="KW-0560">Oxidoreductase</keyword>
<evidence type="ECO:0000313" key="6">
    <source>
        <dbReference type="Proteomes" id="UP000199416"/>
    </source>
</evidence>
<dbReference type="GO" id="GO:0016491">
    <property type="term" value="F:oxidoreductase activity"/>
    <property type="evidence" value="ECO:0007669"/>
    <property type="project" value="UniProtKB-KW"/>
</dbReference>